<reference evidence="3 4" key="1">
    <citation type="submission" date="2018-10" db="EMBL/GenBank/DDBJ databases">
        <title>An updated phylogeny of the Alphaproteobacteria reveals that the parasitic Rickettsiales and Holosporales have independent origins.</title>
        <authorList>
            <person name="Munoz-Gomez S.A."/>
            <person name="Hess S."/>
            <person name="Burger G."/>
            <person name="Lang B.F."/>
            <person name="Susko E."/>
            <person name="Slamovits C.H."/>
            <person name="Roger A.J."/>
        </authorList>
    </citation>
    <scope>NUCLEOTIDE SEQUENCE [LARGE SCALE GENOMIC DNA]</scope>
    <source>
        <strain evidence="3">HOLO01</strain>
    </source>
</reference>
<keyword evidence="2" id="KW-0732">Signal</keyword>
<sequence>MANYLRKKHTKNLFLFCLMGLLTVKNLEASDVYGDDHIARNQSFKHPIFGDIFGIDIFPVSNFVGDSADKQTFFKPSAPYYRNTVLPQEGIDTDKAYYLFDKLYRENHPDIACHYDNLMAKGQPSIPLITHSIWLTNLDAPVDLTDEFVSWFKKSCSMHLASAGWKHYLWVQDQNKLPKAVRELAKEGIEIKEVYATLADEKDFYGLKPIVDNEISQSKFGRAADILRCVILNKFGGIYRDIDYLMTRPFTGLALAYDFFAGIEPPYSCPCNALIGCRPGHPVMEKMLELMARNLNPNTAPAYIEESFRVGGELLKTLCSAVHPLDWTELRSI</sequence>
<keyword evidence="4" id="KW-1185">Reference proteome</keyword>
<gene>
    <name evidence="3" type="ORF">EQU50_08090</name>
</gene>
<dbReference type="PANTHER" id="PTHR32385:SF15">
    <property type="entry name" value="INOSITOL PHOSPHOCERAMIDE MANNOSYLTRANSFERASE 1"/>
    <property type="match status" value="1"/>
</dbReference>
<dbReference type="InterPro" id="IPR029044">
    <property type="entry name" value="Nucleotide-diphossugar_trans"/>
</dbReference>
<dbReference type="Proteomes" id="UP000293550">
    <property type="component" value="Unassembled WGS sequence"/>
</dbReference>
<dbReference type="GO" id="GO:0016020">
    <property type="term" value="C:membrane"/>
    <property type="evidence" value="ECO:0007669"/>
    <property type="project" value="GOC"/>
</dbReference>
<proteinExistence type="predicted"/>
<comment type="caution">
    <text evidence="3">The sequence shown here is derived from an EMBL/GenBank/DDBJ whole genome shotgun (WGS) entry which is preliminary data.</text>
</comment>
<name>A0A4V2DZI6_9PROT</name>
<evidence type="ECO:0000313" key="3">
    <source>
        <dbReference type="EMBL" id="RZI45187.1"/>
    </source>
</evidence>
<evidence type="ECO:0000256" key="2">
    <source>
        <dbReference type="SAM" id="SignalP"/>
    </source>
</evidence>
<dbReference type="GO" id="GO:0051999">
    <property type="term" value="P:mannosyl-inositol phosphorylceramide biosynthetic process"/>
    <property type="evidence" value="ECO:0007669"/>
    <property type="project" value="TreeGrafter"/>
</dbReference>
<protein>
    <recommendedName>
        <fullName evidence="5">Mannosyltransferase</fullName>
    </recommendedName>
</protein>
<evidence type="ECO:0000313" key="4">
    <source>
        <dbReference type="Proteomes" id="UP000293550"/>
    </source>
</evidence>
<dbReference type="AlphaFoldDB" id="A0A4V2DZI6"/>
<dbReference type="OrthoDB" id="146908at2"/>
<organism evidence="3 4">
    <name type="scientific">Candidatus Finniella inopinata</name>
    <dbReference type="NCBI Taxonomy" id="1696036"/>
    <lineage>
        <taxon>Bacteria</taxon>
        <taxon>Pseudomonadati</taxon>
        <taxon>Pseudomonadota</taxon>
        <taxon>Alphaproteobacteria</taxon>
        <taxon>Holosporales</taxon>
        <taxon>Candidatus Paracaedibacteraceae</taxon>
        <taxon>Candidatus Finniella</taxon>
    </lineage>
</organism>
<keyword evidence="1" id="KW-0808">Transferase</keyword>
<dbReference type="InterPro" id="IPR051706">
    <property type="entry name" value="Glycosyltransferase_domain"/>
</dbReference>
<dbReference type="Gene3D" id="3.90.550.20">
    <property type="match status" value="1"/>
</dbReference>
<dbReference type="EMBL" id="SCFB01000023">
    <property type="protein sequence ID" value="RZI45187.1"/>
    <property type="molecule type" value="Genomic_DNA"/>
</dbReference>
<dbReference type="Pfam" id="PF04488">
    <property type="entry name" value="Gly_transf_sug"/>
    <property type="match status" value="1"/>
</dbReference>
<accession>A0A4V2DZI6</accession>
<evidence type="ECO:0008006" key="5">
    <source>
        <dbReference type="Google" id="ProtNLM"/>
    </source>
</evidence>
<feature type="chain" id="PRO_5020594625" description="Mannosyltransferase" evidence="2">
    <location>
        <begin position="30"/>
        <end position="333"/>
    </location>
</feature>
<dbReference type="RefSeq" id="WP_130154617.1">
    <property type="nucleotide sequence ID" value="NZ_SCFB01000023.1"/>
</dbReference>
<dbReference type="PANTHER" id="PTHR32385">
    <property type="entry name" value="MANNOSYL PHOSPHORYLINOSITOL CERAMIDE SYNTHASE"/>
    <property type="match status" value="1"/>
</dbReference>
<dbReference type="SUPFAM" id="SSF53448">
    <property type="entry name" value="Nucleotide-diphospho-sugar transferases"/>
    <property type="match status" value="1"/>
</dbReference>
<dbReference type="GO" id="GO:0000030">
    <property type="term" value="F:mannosyltransferase activity"/>
    <property type="evidence" value="ECO:0007669"/>
    <property type="project" value="TreeGrafter"/>
</dbReference>
<feature type="signal peptide" evidence="2">
    <location>
        <begin position="1"/>
        <end position="29"/>
    </location>
</feature>
<dbReference type="InterPro" id="IPR007577">
    <property type="entry name" value="GlycoTrfase_DXD_sugar-bd_CS"/>
</dbReference>
<evidence type="ECO:0000256" key="1">
    <source>
        <dbReference type="ARBA" id="ARBA00022679"/>
    </source>
</evidence>